<protein>
    <submittedName>
        <fullName evidence="1">Uncharacterized protein</fullName>
    </submittedName>
</protein>
<dbReference type="EMBL" id="AP017369">
    <property type="protein sequence ID" value="BAU97136.1"/>
    <property type="molecule type" value="Genomic_DNA"/>
</dbReference>
<evidence type="ECO:0000313" key="1">
    <source>
        <dbReference type="EMBL" id="BAU97136.1"/>
    </source>
</evidence>
<dbReference type="AlphaFoldDB" id="A0A169S4N9"/>
<organism evidence="1 2">
    <name type="scientific">Corynebacterium suranareeae</name>
    <dbReference type="NCBI Taxonomy" id="2506452"/>
    <lineage>
        <taxon>Bacteria</taxon>
        <taxon>Bacillati</taxon>
        <taxon>Actinomycetota</taxon>
        <taxon>Actinomycetes</taxon>
        <taxon>Mycobacteriales</taxon>
        <taxon>Corynebacteriaceae</taxon>
        <taxon>Corynebacterium</taxon>
    </lineage>
</organism>
<accession>A0A169S4N9</accession>
<proteinExistence type="predicted"/>
<sequence>MNFYPPSVPINPAWRPLTVTIMGRYREDLKRFLLSGDCIL</sequence>
<dbReference type="Proteomes" id="UP000218244">
    <property type="component" value="Chromosome"/>
</dbReference>
<evidence type="ECO:0000313" key="2">
    <source>
        <dbReference type="Proteomes" id="UP000218244"/>
    </source>
</evidence>
<dbReference type="KEGG" id="csur:N24_2874"/>
<reference evidence="1 2" key="1">
    <citation type="submission" date="2016-02" db="EMBL/GenBank/DDBJ databases">
        <title>Corynebacterium glutamicum N24 whole genome sequencing project.</title>
        <authorList>
            <person name="Matsutani M."/>
            <person name="Nangtapong N."/>
            <person name="Yakushi T."/>
            <person name="Matsushita K."/>
        </authorList>
    </citation>
    <scope>NUCLEOTIDE SEQUENCE [LARGE SCALE GENOMIC DNA]</scope>
    <source>
        <strain evidence="1 2">N24</strain>
    </source>
</reference>
<keyword evidence="2" id="KW-1185">Reference proteome</keyword>
<name>A0A169S4N9_9CORY</name>
<gene>
    <name evidence="1" type="ORF">N24_2874</name>
</gene>